<evidence type="ECO:0000256" key="1">
    <source>
        <dbReference type="SAM" id="MobiDB-lite"/>
    </source>
</evidence>
<gene>
    <name evidence="2" type="ORF">K9S39_00940</name>
</gene>
<sequence length="79" mass="8818">MTGDALKKFLNKLSPENRARVENLPKEKQKRLCEMYAQQLAESHYGTPGGAIFRMPGETESGGRAGTPDEFVENMGTDW</sequence>
<reference evidence="2" key="1">
    <citation type="submission" date="2021-10" db="EMBL/GenBank/DDBJ databases">
        <title>Streptomyces nigrumlapis sp.nov.,an antimicrobial producing actinobacterium isolated from Black Gobi rocks.</title>
        <authorList>
            <person name="Wen Y."/>
            <person name="Zhang W."/>
            <person name="Liu X.G."/>
        </authorList>
    </citation>
    <scope>NUCLEOTIDE SEQUENCE</scope>
    <source>
        <strain evidence="2">ST13-2-2</strain>
    </source>
</reference>
<accession>A0ABY4LZK5</accession>
<dbReference type="EMBL" id="CP086322">
    <property type="protein sequence ID" value="UQA90652.1"/>
    <property type="molecule type" value="Genomic_DNA"/>
</dbReference>
<organism evidence="2 3">
    <name type="scientific">Streptomyces halobius</name>
    <dbReference type="NCBI Taxonomy" id="2879846"/>
    <lineage>
        <taxon>Bacteria</taxon>
        <taxon>Bacillati</taxon>
        <taxon>Actinomycetota</taxon>
        <taxon>Actinomycetes</taxon>
        <taxon>Kitasatosporales</taxon>
        <taxon>Streptomycetaceae</taxon>
        <taxon>Streptomyces</taxon>
    </lineage>
</organism>
<proteinExistence type="predicted"/>
<feature type="region of interest" description="Disordered" evidence="1">
    <location>
        <begin position="47"/>
        <end position="79"/>
    </location>
</feature>
<dbReference type="Proteomes" id="UP000830115">
    <property type="component" value="Chromosome"/>
</dbReference>
<evidence type="ECO:0000313" key="3">
    <source>
        <dbReference type="Proteomes" id="UP000830115"/>
    </source>
</evidence>
<evidence type="ECO:0000313" key="2">
    <source>
        <dbReference type="EMBL" id="UQA90652.1"/>
    </source>
</evidence>
<keyword evidence="3" id="KW-1185">Reference proteome</keyword>
<dbReference type="RefSeq" id="WP_248861393.1">
    <property type="nucleotide sequence ID" value="NZ_CP086322.1"/>
</dbReference>
<name>A0ABY4LZK5_9ACTN</name>
<protein>
    <submittedName>
        <fullName evidence="2">Uncharacterized protein</fullName>
    </submittedName>
</protein>